<dbReference type="OrthoDB" id="10405513at2759"/>
<reference evidence="3" key="1">
    <citation type="submission" date="2025-08" db="UniProtKB">
        <authorList>
            <consortium name="RefSeq"/>
        </authorList>
    </citation>
    <scope>IDENTIFICATION</scope>
    <source>
        <tissue evidence="3">Tentacle</tissue>
    </source>
</reference>
<name>A0A6P8HP24_ACTTE</name>
<sequence>MPNIYGNDSSCTNGVGGVKANDVYFLSFKVLHEGCFIEVLADKAMPVLVANKIPNDRDPVQSCTRAAWKKGFTKVFGLRNGGKCWSGNNADSTYNKHGVATGACGSGGGHLKMDVYRFDMSVPTTSVPQATLTPTVITPTTQGESKKTDHAGLG</sequence>
<keyword evidence="2" id="KW-1185">Reference proteome</keyword>
<gene>
    <name evidence="3" type="primary">LOC116293503</name>
</gene>
<dbReference type="GeneID" id="116293503"/>
<dbReference type="RefSeq" id="XP_031556793.1">
    <property type="nucleotide sequence ID" value="XM_031700933.1"/>
</dbReference>
<accession>A0A6P8HP24</accession>
<proteinExistence type="predicted"/>
<evidence type="ECO:0000313" key="3">
    <source>
        <dbReference type="RefSeq" id="XP_031556793.1"/>
    </source>
</evidence>
<feature type="region of interest" description="Disordered" evidence="1">
    <location>
        <begin position="134"/>
        <end position="154"/>
    </location>
</feature>
<dbReference type="Proteomes" id="UP000515163">
    <property type="component" value="Unplaced"/>
</dbReference>
<dbReference type="AlphaFoldDB" id="A0A6P8HP24"/>
<dbReference type="KEGG" id="aten:116293503"/>
<feature type="compositionally biased region" description="Basic and acidic residues" evidence="1">
    <location>
        <begin position="144"/>
        <end position="154"/>
    </location>
</feature>
<evidence type="ECO:0000313" key="2">
    <source>
        <dbReference type="Proteomes" id="UP000515163"/>
    </source>
</evidence>
<evidence type="ECO:0000256" key="1">
    <source>
        <dbReference type="SAM" id="MobiDB-lite"/>
    </source>
</evidence>
<organism evidence="2 3">
    <name type="scientific">Actinia tenebrosa</name>
    <name type="common">Australian red waratah sea anemone</name>
    <dbReference type="NCBI Taxonomy" id="6105"/>
    <lineage>
        <taxon>Eukaryota</taxon>
        <taxon>Metazoa</taxon>
        <taxon>Cnidaria</taxon>
        <taxon>Anthozoa</taxon>
        <taxon>Hexacorallia</taxon>
        <taxon>Actiniaria</taxon>
        <taxon>Actiniidae</taxon>
        <taxon>Actinia</taxon>
    </lineage>
</organism>
<protein>
    <submittedName>
        <fullName evidence="3">Uncharacterized protein LOC116293503</fullName>
    </submittedName>
</protein>
<dbReference type="InParanoid" id="A0A6P8HP24"/>